<comment type="caution">
    <text evidence="1">The sequence shown here is derived from an EMBL/GenBank/DDBJ whole genome shotgun (WGS) entry which is preliminary data.</text>
</comment>
<organism evidence="1 2">
    <name type="scientific">Archangium lansingense</name>
    <dbReference type="NCBI Taxonomy" id="2995310"/>
    <lineage>
        <taxon>Bacteria</taxon>
        <taxon>Pseudomonadati</taxon>
        <taxon>Myxococcota</taxon>
        <taxon>Myxococcia</taxon>
        <taxon>Myxococcales</taxon>
        <taxon>Cystobacterineae</taxon>
        <taxon>Archangiaceae</taxon>
        <taxon>Archangium</taxon>
    </lineage>
</organism>
<gene>
    <name evidence="1" type="ORF">OV287_05870</name>
</gene>
<dbReference type="Proteomes" id="UP001207654">
    <property type="component" value="Unassembled WGS sequence"/>
</dbReference>
<evidence type="ECO:0008006" key="3">
    <source>
        <dbReference type="Google" id="ProtNLM"/>
    </source>
</evidence>
<dbReference type="InterPro" id="IPR016039">
    <property type="entry name" value="Thiolase-like"/>
</dbReference>
<name>A0ABT3ZX91_9BACT</name>
<dbReference type="Gene3D" id="3.40.47.10">
    <property type="match status" value="1"/>
</dbReference>
<proteinExistence type="predicted"/>
<dbReference type="EMBL" id="JAPNKA010000001">
    <property type="protein sequence ID" value="MCY1074007.1"/>
    <property type="molecule type" value="Genomic_DNA"/>
</dbReference>
<protein>
    <recommendedName>
        <fullName evidence="3">3-oxoacyl-[acyl-carrier-protein] synthase-1</fullName>
    </recommendedName>
</protein>
<dbReference type="SUPFAM" id="SSF53901">
    <property type="entry name" value="Thiolase-like"/>
    <property type="match status" value="2"/>
</dbReference>
<accession>A0ABT3ZX91</accession>
<keyword evidence="2" id="KW-1185">Reference proteome</keyword>
<dbReference type="RefSeq" id="WP_267532991.1">
    <property type="nucleotide sequence ID" value="NZ_JAPNKA010000001.1"/>
</dbReference>
<evidence type="ECO:0000313" key="1">
    <source>
        <dbReference type="EMBL" id="MCY1074007.1"/>
    </source>
</evidence>
<reference evidence="1 2" key="1">
    <citation type="submission" date="2022-11" db="EMBL/GenBank/DDBJ databases">
        <title>Minimal conservation of predation-associated metabolite biosynthetic gene clusters underscores biosynthetic potential of Myxococcota including descriptions for ten novel species: Archangium lansinium sp. nov., Myxococcus landrumus sp. nov., Nannocystis bai.</title>
        <authorList>
            <person name="Ahearne A."/>
            <person name="Stevens C."/>
            <person name="Phillips K."/>
        </authorList>
    </citation>
    <scope>NUCLEOTIDE SEQUENCE [LARGE SCALE GENOMIC DNA]</scope>
    <source>
        <strain evidence="1 2">MIWBW</strain>
    </source>
</reference>
<evidence type="ECO:0000313" key="2">
    <source>
        <dbReference type="Proteomes" id="UP001207654"/>
    </source>
</evidence>
<sequence>MSSTSPQTSLTVSGHPLAITGVGMVSSLGGVVQACAAARAGLTRWTELDAEVSDEDTLEMEPLRGHAVRGLTEGFEGVGRLVRLGDAALGDLVREAALARAAPTRTAVLLCLPGNLYEDTYLERRELSALPEGALKQRLRTEGLAELENHRQSLERRLLPQLLALHQPVLRSQVSECFFGGGAILARALQRAMELMGSRTVERCIVGGIDTYVHGRPLGVVQGLGLLRGPNVATGFFPGEAAAFILLERPNAARTREARVQAVLRAAATAQEPFHRFSGVTPGGAALSEAIAACARQAAPGLRDVGRAIVSLNGDDFRAMDFGNTLLRLGNAGLSTAFGHWFPAEHFGELGAATGAVAVCMGVRAMERGYAGGRCILGALLSDDTSRGAFLLEAPEG</sequence>